<accession>A0A844G8T0</accession>
<organism evidence="2 3">
    <name type="scientific">Victivallis lenta</name>
    <dbReference type="NCBI Taxonomy" id="2606640"/>
    <lineage>
        <taxon>Bacteria</taxon>
        <taxon>Pseudomonadati</taxon>
        <taxon>Lentisphaerota</taxon>
        <taxon>Lentisphaeria</taxon>
        <taxon>Victivallales</taxon>
        <taxon>Victivallaceae</taxon>
        <taxon>Victivallis</taxon>
    </lineage>
</organism>
<dbReference type="RefSeq" id="WP_154419586.1">
    <property type="nucleotide sequence ID" value="NZ_VUNS01000022.1"/>
</dbReference>
<gene>
    <name evidence="2" type="ORF">FYJ85_16695</name>
</gene>
<evidence type="ECO:0000313" key="3">
    <source>
        <dbReference type="Proteomes" id="UP000435649"/>
    </source>
</evidence>
<keyword evidence="1" id="KW-0472">Membrane</keyword>
<name>A0A844G8T0_9BACT</name>
<dbReference type="InterPro" id="IPR045584">
    <property type="entry name" value="Pilin-like"/>
</dbReference>
<keyword evidence="3" id="KW-1185">Reference proteome</keyword>
<feature type="transmembrane region" description="Helical" evidence="1">
    <location>
        <begin position="6"/>
        <end position="23"/>
    </location>
</feature>
<keyword evidence="1" id="KW-1133">Transmembrane helix</keyword>
<comment type="caution">
    <text evidence="2">The sequence shown here is derived from an EMBL/GenBank/DDBJ whole genome shotgun (WGS) entry which is preliminary data.</text>
</comment>
<evidence type="ECO:0000313" key="2">
    <source>
        <dbReference type="EMBL" id="MST98679.1"/>
    </source>
</evidence>
<sequence length="198" mass="22881">MTQDSFVLIHIIAILAAMLLPALNKARTRARMTTDLNQLRQLGTAVLFYANDNHDCLMTMNPAWPKGAGQTSDIFGGVEETRDGVTKRRWYWNFDPYIEAKRLSFCPLQNFPFNADKHYPTYVTYGSRLDGRRITSPQLEEPILFCMARSTWGSGEWRGRYACHMTDGSGRPEGQHQWVLRGDVRWVSRRDTRYLGDR</sequence>
<evidence type="ECO:0000256" key="1">
    <source>
        <dbReference type="SAM" id="Phobius"/>
    </source>
</evidence>
<reference evidence="2 3" key="1">
    <citation type="submission" date="2019-08" db="EMBL/GenBank/DDBJ databases">
        <title>In-depth cultivation of the pig gut microbiome towards novel bacterial diversity and tailored functional studies.</title>
        <authorList>
            <person name="Wylensek D."/>
            <person name="Hitch T.C.A."/>
            <person name="Clavel T."/>
        </authorList>
    </citation>
    <scope>NUCLEOTIDE SEQUENCE [LARGE SCALE GENOMIC DNA]</scope>
    <source>
        <strain evidence="2 3">BBE-744-WT-12</strain>
    </source>
</reference>
<dbReference type="Proteomes" id="UP000435649">
    <property type="component" value="Unassembled WGS sequence"/>
</dbReference>
<evidence type="ECO:0008006" key="4">
    <source>
        <dbReference type="Google" id="ProtNLM"/>
    </source>
</evidence>
<proteinExistence type="predicted"/>
<dbReference type="Gene3D" id="3.30.700.10">
    <property type="entry name" value="Glycoprotein, Type 4 Pilin"/>
    <property type="match status" value="1"/>
</dbReference>
<dbReference type="SUPFAM" id="SSF54523">
    <property type="entry name" value="Pili subunits"/>
    <property type="match status" value="1"/>
</dbReference>
<protein>
    <recommendedName>
        <fullName evidence="4">Prepilin-type N-terminal cleavage/methylation domain-containing protein</fullName>
    </recommendedName>
</protein>
<dbReference type="EMBL" id="VUNS01000022">
    <property type="protein sequence ID" value="MST98679.1"/>
    <property type="molecule type" value="Genomic_DNA"/>
</dbReference>
<keyword evidence="1" id="KW-0812">Transmembrane</keyword>
<dbReference type="AlphaFoldDB" id="A0A844G8T0"/>